<dbReference type="Pfam" id="PF19502">
    <property type="entry name" value="DUF6036"/>
    <property type="match status" value="1"/>
</dbReference>
<gene>
    <name evidence="2" type="ORF">IV500_04545</name>
</gene>
<keyword evidence="3" id="KW-1185">Reference proteome</keyword>
<dbReference type="AlphaFoldDB" id="A0A931CLI9"/>
<dbReference type="RefSeq" id="WP_196395640.1">
    <property type="nucleotide sequence ID" value="NZ_JADNYM010000005.1"/>
</dbReference>
<comment type="caution">
    <text evidence="2">The sequence shown here is derived from an EMBL/GenBank/DDBJ whole genome shotgun (WGS) entry which is preliminary data.</text>
</comment>
<dbReference type="InterPro" id="IPR045792">
    <property type="entry name" value="DUF6036"/>
</dbReference>
<reference evidence="2 3" key="1">
    <citation type="submission" date="2020-11" db="EMBL/GenBank/DDBJ databases">
        <title>Arthrobacter antarcticus sp. nov., isolated from Antarctic Soil.</title>
        <authorList>
            <person name="Li J."/>
        </authorList>
    </citation>
    <scope>NUCLEOTIDE SEQUENCE [LARGE SCALE GENOMIC DNA]</scope>
    <source>
        <strain evidence="2 3">Z1-20</strain>
    </source>
</reference>
<evidence type="ECO:0000259" key="1">
    <source>
        <dbReference type="Pfam" id="PF19502"/>
    </source>
</evidence>
<dbReference type="Proteomes" id="UP000655366">
    <property type="component" value="Unassembled WGS sequence"/>
</dbReference>
<proteinExistence type="predicted"/>
<dbReference type="EMBL" id="JADNYM010000005">
    <property type="protein sequence ID" value="MBG0738690.1"/>
    <property type="molecule type" value="Genomic_DNA"/>
</dbReference>
<protein>
    <recommendedName>
        <fullName evidence="1">DUF6036 domain-containing protein</fullName>
    </recommendedName>
</protein>
<sequence length="194" mass="21546">MQRHELEHAIRAAASILRQDRVIIIGSQSILGSFTEDQLPASVTMSPEVDIAPMSDHDAEALADQLSFDVGELSAFHSFNGFYIEGVGKRTAILPPGWEYRLVGVRNEDTNYATGLCLEPLDLCAAKLMAHREKDLEYVLALIDVGIIDPVALAERVASINLDEVQSDQSREVLDWRQRGSAIWLARQKSAFRL</sequence>
<accession>A0A931CLI9</accession>
<evidence type="ECO:0000313" key="2">
    <source>
        <dbReference type="EMBL" id="MBG0738690.1"/>
    </source>
</evidence>
<feature type="domain" description="DUF6036" evidence="1">
    <location>
        <begin position="17"/>
        <end position="172"/>
    </location>
</feature>
<organism evidence="2 3">
    <name type="scientific">Arthrobacter terrae</name>
    <dbReference type="NCBI Taxonomy" id="2935737"/>
    <lineage>
        <taxon>Bacteria</taxon>
        <taxon>Bacillati</taxon>
        <taxon>Actinomycetota</taxon>
        <taxon>Actinomycetes</taxon>
        <taxon>Micrococcales</taxon>
        <taxon>Micrococcaceae</taxon>
        <taxon>Arthrobacter</taxon>
    </lineage>
</organism>
<name>A0A931CLI9_9MICC</name>
<evidence type="ECO:0000313" key="3">
    <source>
        <dbReference type="Proteomes" id="UP000655366"/>
    </source>
</evidence>